<dbReference type="AlphaFoldDB" id="A0A9W9CPD1"/>
<dbReference type="PANTHER" id="PTHR35371:SF1">
    <property type="entry name" value="BLR7753 PROTEIN"/>
    <property type="match status" value="1"/>
</dbReference>
<evidence type="ECO:0000313" key="7">
    <source>
        <dbReference type="Proteomes" id="UP001140560"/>
    </source>
</evidence>
<reference evidence="6" key="1">
    <citation type="submission" date="2022-10" db="EMBL/GenBank/DDBJ databases">
        <title>Tapping the CABI collections for fungal endophytes: first genome assemblies for Collariella, Neodidymelliopsis, Ascochyta clinopodiicola, Didymella pomorum, Didymosphaeria variabile, Neocosmospora piperis and Neocucurbitaria cava.</title>
        <authorList>
            <person name="Hill R."/>
        </authorList>
    </citation>
    <scope>NUCLEOTIDE SEQUENCE</scope>
    <source>
        <strain evidence="6">IMI 356814</strain>
    </source>
</reference>
<comment type="subcellular location">
    <subcellularLocation>
        <location evidence="1">Membrane</location>
    </subcellularLocation>
</comment>
<dbReference type="InterPro" id="IPR023352">
    <property type="entry name" value="MAPEG-like_dom_sf"/>
</dbReference>
<evidence type="ECO:0000256" key="3">
    <source>
        <dbReference type="ARBA" id="ARBA00022989"/>
    </source>
</evidence>
<dbReference type="Pfam" id="PF01124">
    <property type="entry name" value="MAPEG"/>
    <property type="match status" value="1"/>
</dbReference>
<dbReference type="EMBL" id="JAPEUY010000004">
    <property type="protein sequence ID" value="KAJ4374295.1"/>
    <property type="molecule type" value="Genomic_DNA"/>
</dbReference>
<keyword evidence="7" id="KW-1185">Reference proteome</keyword>
<dbReference type="OrthoDB" id="2122304at2759"/>
<evidence type="ECO:0000256" key="1">
    <source>
        <dbReference type="ARBA" id="ARBA00004370"/>
    </source>
</evidence>
<keyword evidence="3" id="KW-1133">Transmembrane helix</keyword>
<dbReference type="PANTHER" id="PTHR35371">
    <property type="entry name" value="INNER MEMBRANE PROTEIN"/>
    <property type="match status" value="1"/>
</dbReference>
<dbReference type="Gene3D" id="1.20.120.550">
    <property type="entry name" value="Membrane associated eicosanoid/glutathione metabolism-like domain"/>
    <property type="match status" value="1"/>
</dbReference>
<dbReference type="GO" id="GO:0016020">
    <property type="term" value="C:membrane"/>
    <property type="evidence" value="ECO:0007669"/>
    <property type="project" value="UniProtKB-SubCell"/>
</dbReference>
<name>A0A9W9CPD1_9PLEO</name>
<feature type="compositionally biased region" description="Low complexity" evidence="5">
    <location>
        <begin position="1"/>
        <end position="16"/>
    </location>
</feature>
<sequence length="133" mass="14801">MSVIKKANNNKWNNHNPRSTETDERYRKGVPAEVYAKYERAEAAHKNGLGKEPRLQNAPFFVGAVLAGNYAGLNSSTLNLITGAYLGLRVLYNVLYINTTTQKASYLRTFTWLSSTILLIGTYIKAGNILSTK</sequence>
<dbReference type="Proteomes" id="UP001140560">
    <property type="component" value="Unassembled WGS sequence"/>
</dbReference>
<organism evidence="6 7">
    <name type="scientific">Neocucurbitaria cava</name>
    <dbReference type="NCBI Taxonomy" id="798079"/>
    <lineage>
        <taxon>Eukaryota</taxon>
        <taxon>Fungi</taxon>
        <taxon>Dikarya</taxon>
        <taxon>Ascomycota</taxon>
        <taxon>Pezizomycotina</taxon>
        <taxon>Dothideomycetes</taxon>
        <taxon>Pleosporomycetidae</taxon>
        <taxon>Pleosporales</taxon>
        <taxon>Pleosporineae</taxon>
        <taxon>Cucurbitariaceae</taxon>
        <taxon>Neocucurbitaria</taxon>
    </lineage>
</organism>
<evidence type="ECO:0000256" key="2">
    <source>
        <dbReference type="ARBA" id="ARBA00022692"/>
    </source>
</evidence>
<evidence type="ECO:0000256" key="4">
    <source>
        <dbReference type="ARBA" id="ARBA00023136"/>
    </source>
</evidence>
<protein>
    <submittedName>
        <fullName evidence="6">Uncharacterized protein</fullName>
    </submittedName>
</protein>
<comment type="caution">
    <text evidence="6">The sequence shown here is derived from an EMBL/GenBank/DDBJ whole genome shotgun (WGS) entry which is preliminary data.</text>
</comment>
<dbReference type="SUPFAM" id="SSF161084">
    <property type="entry name" value="MAPEG domain-like"/>
    <property type="match status" value="1"/>
</dbReference>
<feature type="region of interest" description="Disordered" evidence="5">
    <location>
        <begin position="1"/>
        <end position="25"/>
    </location>
</feature>
<accession>A0A9W9CPD1</accession>
<gene>
    <name evidence="6" type="ORF">N0V83_003036</name>
</gene>
<evidence type="ECO:0000313" key="6">
    <source>
        <dbReference type="EMBL" id="KAJ4374295.1"/>
    </source>
</evidence>
<proteinExistence type="predicted"/>
<dbReference type="InterPro" id="IPR001129">
    <property type="entry name" value="Membr-assoc_MAPEG"/>
</dbReference>
<evidence type="ECO:0000256" key="5">
    <source>
        <dbReference type="SAM" id="MobiDB-lite"/>
    </source>
</evidence>
<keyword evidence="2" id="KW-0812">Transmembrane</keyword>
<keyword evidence="4" id="KW-0472">Membrane</keyword>